<dbReference type="Pfam" id="PF25872">
    <property type="entry name" value="HTH_77"/>
    <property type="match status" value="1"/>
</dbReference>
<dbReference type="GO" id="GO:0003677">
    <property type="term" value="F:DNA binding"/>
    <property type="evidence" value="ECO:0007669"/>
    <property type="project" value="InterPro"/>
</dbReference>
<dbReference type="Gene3D" id="1.10.260.40">
    <property type="entry name" value="lambda repressor-like DNA-binding domains"/>
    <property type="match status" value="1"/>
</dbReference>
<dbReference type="InterPro" id="IPR010982">
    <property type="entry name" value="Lambda_DNA-bd_dom_sf"/>
</dbReference>
<proteinExistence type="predicted"/>
<feature type="region of interest" description="Disordered" evidence="1">
    <location>
        <begin position="39"/>
        <end position="71"/>
    </location>
</feature>
<dbReference type="PANTHER" id="PTHR47691:SF3">
    <property type="entry name" value="HTH-TYPE TRANSCRIPTIONAL REGULATOR RV0890C-RELATED"/>
    <property type="match status" value="1"/>
</dbReference>
<dbReference type="InterPro" id="IPR011990">
    <property type="entry name" value="TPR-like_helical_dom_sf"/>
</dbReference>
<protein>
    <recommendedName>
        <fullName evidence="5">HTH cro/C1-type domain-containing protein</fullName>
    </recommendedName>
</protein>
<gene>
    <name evidence="4" type="ORF">AVDCRST_MAG01-01-3849</name>
</gene>
<dbReference type="PANTHER" id="PTHR47691">
    <property type="entry name" value="REGULATOR-RELATED"/>
    <property type="match status" value="1"/>
</dbReference>
<evidence type="ECO:0000259" key="3">
    <source>
        <dbReference type="Pfam" id="PF25872"/>
    </source>
</evidence>
<evidence type="ECO:0000313" key="4">
    <source>
        <dbReference type="EMBL" id="CAA9443199.1"/>
    </source>
</evidence>
<feature type="domain" description="ORC1/DEAH AAA+ ATPase" evidence="2">
    <location>
        <begin position="92"/>
        <end position="186"/>
    </location>
</feature>
<feature type="domain" description="Winged helix-turn-helix" evidence="3">
    <location>
        <begin position="325"/>
        <end position="402"/>
    </location>
</feature>
<sequence length="754" mass="80432">NAVGALERGARKRPQPYTVRSLSDALGLSGDERAALLASVPGRGEAASSATEGSPASPAPVVSALPHPSTPLVGREREVEEVRGLLARRDVRLLTLTGIGGVGKTRLATEVAREVAENFPDGAAFVGLASLGDPSLVVPTVSRSLGLPEAQGRTPTEALVDHLRDSGLLLVLDNLEHLLEAAPEVSALVEGCPGLVVLATSRAPLRVRGEQEYPMPPLALPASTRSPSEEGVLESPSGKLFAERARAASSGFAITRENAAAVAAICWRLAGLPLALELAAAKTRFLDPASLLSRLDRALSTAWGRDLPERQRTMRATLDWSHELLSEPERALFRCVSIFSGGFTLEAAEAVGATEAEGDPEEVLDLLGTLVEQSLVTVGSDTSGEARYGMLEPVRQYAREKLEQSEEAGGTGRRHAAFYLALAERAAPELLGLGQVEWLDRLERESGNLGAAIARSLEAGEPGTAARFGRALLTFWWIRGHHREGRRWMEAALEGSLSPALRIAALQVAGPMAYVQGDYPAAEARHREALLLSRGEENLVGEGYARLGLGLVHMSRSDHEAAASEIERALALFERCAEDYLASASRVWLGMALLARGHSERAERILKEELAWARRVQNPSLTYIVLYSLAKSALARGDLGAATSMLGEGIELSGRTKDRANLAHFLQMLSAVEAFRGEAERSAVLIGAAEGSVQEVGAAVYNFYRPDPSLRERAVAEARAALGGADFEEAWARGCEMSFEGAVGYALGGDRTRE</sequence>
<dbReference type="Pfam" id="PF13401">
    <property type="entry name" value="AAA_22"/>
    <property type="match status" value="1"/>
</dbReference>
<feature type="non-terminal residue" evidence="4">
    <location>
        <position position="1"/>
    </location>
</feature>
<evidence type="ECO:0000259" key="2">
    <source>
        <dbReference type="Pfam" id="PF13401"/>
    </source>
</evidence>
<dbReference type="GO" id="GO:0016887">
    <property type="term" value="F:ATP hydrolysis activity"/>
    <property type="evidence" value="ECO:0007669"/>
    <property type="project" value="InterPro"/>
</dbReference>
<organism evidence="4">
    <name type="scientific">uncultured Rubrobacteraceae bacterium</name>
    <dbReference type="NCBI Taxonomy" id="349277"/>
    <lineage>
        <taxon>Bacteria</taxon>
        <taxon>Bacillati</taxon>
        <taxon>Actinomycetota</taxon>
        <taxon>Rubrobacteria</taxon>
        <taxon>Rubrobacterales</taxon>
        <taxon>Rubrobacteraceae</taxon>
        <taxon>environmental samples</taxon>
    </lineage>
</organism>
<name>A0A6J4QQ00_9ACTN</name>
<dbReference type="InterPro" id="IPR058852">
    <property type="entry name" value="HTH_77"/>
</dbReference>
<dbReference type="InterPro" id="IPR027417">
    <property type="entry name" value="P-loop_NTPase"/>
</dbReference>
<dbReference type="SUPFAM" id="SSF52540">
    <property type="entry name" value="P-loop containing nucleoside triphosphate hydrolases"/>
    <property type="match status" value="1"/>
</dbReference>
<dbReference type="Gene3D" id="1.25.40.10">
    <property type="entry name" value="Tetratricopeptide repeat domain"/>
    <property type="match status" value="1"/>
</dbReference>
<dbReference type="InterPro" id="IPR049945">
    <property type="entry name" value="AAA_22"/>
</dbReference>
<dbReference type="EMBL" id="CADCUW010000496">
    <property type="protein sequence ID" value="CAA9443199.1"/>
    <property type="molecule type" value="Genomic_DNA"/>
</dbReference>
<feature type="compositionally biased region" description="Low complexity" evidence="1">
    <location>
        <begin position="54"/>
        <end position="64"/>
    </location>
</feature>
<feature type="region of interest" description="Disordered" evidence="1">
    <location>
        <begin position="216"/>
        <end position="236"/>
    </location>
</feature>
<reference evidence="4" key="1">
    <citation type="submission" date="2020-02" db="EMBL/GenBank/DDBJ databases">
        <authorList>
            <person name="Meier V. D."/>
        </authorList>
    </citation>
    <scope>NUCLEOTIDE SEQUENCE</scope>
    <source>
        <strain evidence="4">AVDCRST_MAG01</strain>
    </source>
</reference>
<dbReference type="Gene3D" id="3.40.50.300">
    <property type="entry name" value="P-loop containing nucleotide triphosphate hydrolases"/>
    <property type="match status" value="1"/>
</dbReference>
<evidence type="ECO:0000256" key="1">
    <source>
        <dbReference type="SAM" id="MobiDB-lite"/>
    </source>
</evidence>
<dbReference type="AlphaFoldDB" id="A0A6J4QQ00"/>
<dbReference type="PRINTS" id="PR00364">
    <property type="entry name" value="DISEASERSIST"/>
</dbReference>
<evidence type="ECO:0008006" key="5">
    <source>
        <dbReference type="Google" id="ProtNLM"/>
    </source>
</evidence>
<dbReference type="SUPFAM" id="SSF48452">
    <property type="entry name" value="TPR-like"/>
    <property type="match status" value="1"/>
</dbReference>
<accession>A0A6J4QQ00</accession>